<dbReference type="PANTHER" id="PTHR12305">
    <property type="entry name" value="PHOSPHATASE WITH HOMOLOGY TO TENSIN"/>
    <property type="match status" value="1"/>
</dbReference>
<proteinExistence type="predicted"/>
<dbReference type="PROSITE" id="PS51181">
    <property type="entry name" value="PPASE_TENSIN"/>
    <property type="match status" value="1"/>
</dbReference>
<keyword evidence="1" id="KW-0378">Hydrolase</keyword>
<feature type="domain" description="C2 tensin-type" evidence="4">
    <location>
        <begin position="314"/>
        <end position="454"/>
    </location>
</feature>
<evidence type="ECO:0000259" key="3">
    <source>
        <dbReference type="PROSITE" id="PS51181"/>
    </source>
</evidence>
<dbReference type="GO" id="GO:0016314">
    <property type="term" value="F:phosphatidylinositol-3,4,5-trisphosphate 3-phosphatase activity"/>
    <property type="evidence" value="ECO:0007669"/>
    <property type="project" value="TreeGrafter"/>
</dbReference>
<dbReference type="Gene3D" id="3.90.190.10">
    <property type="entry name" value="Protein tyrosine phosphatase superfamily"/>
    <property type="match status" value="1"/>
</dbReference>
<evidence type="ECO:0000259" key="4">
    <source>
        <dbReference type="PROSITE" id="PS51182"/>
    </source>
</evidence>
<feature type="compositionally biased region" description="Basic and acidic residues" evidence="2">
    <location>
        <begin position="69"/>
        <end position="78"/>
    </location>
</feature>
<evidence type="ECO:0000313" key="6">
    <source>
        <dbReference type="Proteomes" id="UP000198406"/>
    </source>
</evidence>
<evidence type="ECO:0000256" key="2">
    <source>
        <dbReference type="SAM" id="MobiDB-lite"/>
    </source>
</evidence>
<feature type="region of interest" description="Disordered" evidence="2">
    <location>
        <begin position="101"/>
        <end position="122"/>
    </location>
</feature>
<feature type="region of interest" description="Disordered" evidence="2">
    <location>
        <begin position="47"/>
        <end position="89"/>
    </location>
</feature>
<dbReference type="InterPro" id="IPR051281">
    <property type="entry name" value="Dual-spec_lipid-protein_phosph"/>
</dbReference>
<dbReference type="OrthoDB" id="196074at2759"/>
<dbReference type="InParanoid" id="A0A1Z5JS78"/>
<sequence>MLATEPTTQRSRKLKYLQQQERRISALLDISYVTNRIVAASQPISDEEPTYRDLGRSTCEGESFTQSEQQRDASERDAGTYQELEDSVSSARQVSYSNFGEIGKSDFQSPNDNDDTSLSLQSDIRSRKTFNSSVRNGNNQRRNTPHSLAKFLNKKHGEGNYLLFSLCDDQADDSTLFHLRRQIVQLPWKLSRDNASELPTVPLLLNICYAFHAWLNMEDISNGNVGHSSLKRPQHVAVIYCPNGKTRTAIAIACYLKFTGQVDKTEDGFLLFLEKRCPDSELSPATVAKALPASIRTFFRNFDSTIELKRYMNQQPLLLRSIVMRGLPVEEKPCLNIFNAQGDHVYSSHPDLFGDISVTNPYAQQDRSQWEEEEGFFPVNQILDGDFYLLCRFGGHYAGDLSDPSKIIFRYANTTGFLGAGPIDLRCDRVDLMRRYAHLIDCKEFLFTMSFEASWNCSTQQEATLLQRDSISDNVPCVRSGYQAMEQGWEMISRHHSAKPSNIDVDLLHASCESLRECPYHLSALALQLSNFDLNGAENMLVEGKMRIWWSPRIATETPSHQYQTSSHAQPAIRREHLEIRNSILNVGILKKDSHL</sequence>
<protein>
    <submittedName>
        <fullName evidence="5">Uncharacterized protein</fullName>
    </submittedName>
</protein>
<dbReference type="AlphaFoldDB" id="A0A1Z5JS78"/>
<evidence type="ECO:0000256" key="1">
    <source>
        <dbReference type="ARBA" id="ARBA00022801"/>
    </source>
</evidence>
<dbReference type="InterPro" id="IPR029021">
    <property type="entry name" value="Prot-tyrosine_phosphatase-like"/>
</dbReference>
<feature type="domain" description="Phosphatase tensin-type" evidence="3">
    <location>
        <begin position="19"/>
        <end position="322"/>
    </location>
</feature>
<feature type="compositionally biased region" description="Polar residues" evidence="2">
    <location>
        <begin position="106"/>
        <end position="122"/>
    </location>
</feature>
<dbReference type="EMBL" id="BDSP01000111">
    <property type="protein sequence ID" value="GAX16883.1"/>
    <property type="molecule type" value="Genomic_DNA"/>
</dbReference>
<dbReference type="Proteomes" id="UP000198406">
    <property type="component" value="Unassembled WGS sequence"/>
</dbReference>
<dbReference type="InterPro" id="IPR014020">
    <property type="entry name" value="Tensin_C2-dom"/>
</dbReference>
<dbReference type="PROSITE" id="PS51182">
    <property type="entry name" value="C2_TENSIN"/>
    <property type="match status" value="1"/>
</dbReference>
<name>A0A1Z5JS78_FISSO</name>
<dbReference type="SUPFAM" id="SSF52799">
    <property type="entry name" value="(Phosphotyrosine protein) phosphatases II"/>
    <property type="match status" value="1"/>
</dbReference>
<organism evidence="5 6">
    <name type="scientific">Fistulifera solaris</name>
    <name type="common">Oleaginous diatom</name>
    <dbReference type="NCBI Taxonomy" id="1519565"/>
    <lineage>
        <taxon>Eukaryota</taxon>
        <taxon>Sar</taxon>
        <taxon>Stramenopiles</taxon>
        <taxon>Ochrophyta</taxon>
        <taxon>Bacillariophyta</taxon>
        <taxon>Bacillariophyceae</taxon>
        <taxon>Bacillariophycidae</taxon>
        <taxon>Naviculales</taxon>
        <taxon>Naviculaceae</taxon>
        <taxon>Fistulifera</taxon>
    </lineage>
</organism>
<dbReference type="InterPro" id="IPR029023">
    <property type="entry name" value="Tensin_phosphatase"/>
</dbReference>
<dbReference type="GO" id="GO:0005829">
    <property type="term" value="C:cytosol"/>
    <property type="evidence" value="ECO:0007669"/>
    <property type="project" value="TreeGrafter"/>
</dbReference>
<dbReference type="PANTHER" id="PTHR12305:SF94">
    <property type="entry name" value="PHOSPHATIDYLINOSITOL-3,4,5-TRISPHOSPHATE 3-PHOSPHATASE"/>
    <property type="match status" value="1"/>
</dbReference>
<reference evidence="5 6" key="1">
    <citation type="journal article" date="2015" name="Plant Cell">
        <title>Oil accumulation by the oleaginous diatom Fistulifera solaris as revealed by the genome and transcriptome.</title>
        <authorList>
            <person name="Tanaka T."/>
            <person name="Maeda Y."/>
            <person name="Veluchamy A."/>
            <person name="Tanaka M."/>
            <person name="Abida H."/>
            <person name="Marechal E."/>
            <person name="Bowler C."/>
            <person name="Muto M."/>
            <person name="Sunaga Y."/>
            <person name="Tanaka M."/>
            <person name="Yoshino T."/>
            <person name="Taniguchi T."/>
            <person name="Fukuda Y."/>
            <person name="Nemoto M."/>
            <person name="Matsumoto M."/>
            <person name="Wong P.S."/>
            <person name="Aburatani S."/>
            <person name="Fujibuchi W."/>
        </authorList>
    </citation>
    <scope>NUCLEOTIDE SEQUENCE [LARGE SCALE GENOMIC DNA]</scope>
    <source>
        <strain evidence="5 6">JPCC DA0580</strain>
    </source>
</reference>
<keyword evidence="6" id="KW-1185">Reference proteome</keyword>
<comment type="caution">
    <text evidence="5">The sequence shown here is derived from an EMBL/GenBank/DDBJ whole genome shotgun (WGS) entry which is preliminary data.</text>
</comment>
<accession>A0A1Z5JS78</accession>
<gene>
    <name evidence="5" type="ORF">FisN_5Hh256</name>
</gene>
<evidence type="ECO:0000313" key="5">
    <source>
        <dbReference type="EMBL" id="GAX16883.1"/>
    </source>
</evidence>